<dbReference type="InterPro" id="IPR000014">
    <property type="entry name" value="PAS"/>
</dbReference>
<sequence>MKIFTQLRKSNTFCLLAILIVLKAFLKLQGIETQIGTFFDIAIGLTILILVLLTFYFMHKDLQDYARELEESREKMSNIFQALDIAVWSHDLVEDALLITSKIETLYGYSLQQFYRDKNLWKKVIIQEDIHLLLERQKELLKGNAVTSIYRIRRADGEVRWIQDKGFPTLDAKGDLVHFTSVLMDITDRKESESLYQSLVEMSPDSIAVVSGGRIDYVNEAGCQLLGAKTQHDLRRIPIGAFLDKATLQQIRERRAKGEPVNRLEFVMHNLKGQEIQMEMSMSDLFYEGRPAVQVIGRDITDRKQSEKSMEMLAYYDSLTGLPNRYKFRKYLGELLRDHKTESFVIMFLDLDRFKIINDTKGHTIGDKLLQRVADRLHMSITGNGIVSRQGGDEFIVLLEYADEKEAKRVAGDILHAFAHPIDVEDEQYYITPSIGISMYPQDGDNVETLIKNADTAMYAAKERGKNTYQFYTAHLMERSARKMELENDLRKALIKQELQVYYQPQIDLQTGVVIGMEALLRWPHEKYGFISPLEFIPIAEETGLIVPLGEWVLRRACQQNKQWQEEGMACIPVAVNLSARQMQEENFIDMIIRVLHETELKPQFLDLEITESMVQDIENSTVILHKLKDLGVKLSIDDFGTGYSSLSYLKHLPIDKIKIDKSFVDDIIHHENQGAIVKTIIDMGHNLQFKVIAEGIEKEEQVQFLMEYGCIMGQGYFFSPPLHSKEMKKFLSQDKEVLERT</sequence>
<dbReference type="PANTHER" id="PTHR44757">
    <property type="entry name" value="DIGUANYLATE CYCLASE DGCP"/>
    <property type="match status" value="1"/>
</dbReference>
<feature type="domain" description="GGDEF" evidence="4">
    <location>
        <begin position="342"/>
        <end position="474"/>
    </location>
</feature>
<accession>A0ABT6H786</accession>
<dbReference type="InterPro" id="IPR029787">
    <property type="entry name" value="Nucleotide_cyclase"/>
</dbReference>
<dbReference type="InterPro" id="IPR052155">
    <property type="entry name" value="Biofilm_reg_signaling"/>
</dbReference>
<dbReference type="SMART" id="SM00052">
    <property type="entry name" value="EAL"/>
    <property type="match status" value="1"/>
</dbReference>
<comment type="caution">
    <text evidence="5">The sequence shown here is derived from an EMBL/GenBank/DDBJ whole genome shotgun (WGS) entry which is preliminary data.</text>
</comment>
<evidence type="ECO:0000313" key="5">
    <source>
        <dbReference type="EMBL" id="MDG5755124.1"/>
    </source>
</evidence>
<dbReference type="PROSITE" id="PS50883">
    <property type="entry name" value="EAL"/>
    <property type="match status" value="1"/>
</dbReference>
<feature type="transmembrane region" description="Helical" evidence="1">
    <location>
        <begin position="36"/>
        <end position="58"/>
    </location>
</feature>
<dbReference type="Gene3D" id="3.30.450.20">
    <property type="entry name" value="PAS domain"/>
    <property type="match status" value="2"/>
</dbReference>
<dbReference type="Pfam" id="PF08447">
    <property type="entry name" value="PAS_3"/>
    <property type="match status" value="1"/>
</dbReference>
<dbReference type="SMART" id="SM00091">
    <property type="entry name" value="PAS"/>
    <property type="match status" value="2"/>
</dbReference>
<keyword evidence="1" id="KW-1133">Transmembrane helix</keyword>
<dbReference type="SUPFAM" id="SSF141868">
    <property type="entry name" value="EAL domain-like"/>
    <property type="match status" value="1"/>
</dbReference>
<dbReference type="CDD" id="cd01949">
    <property type="entry name" value="GGDEF"/>
    <property type="match status" value="1"/>
</dbReference>
<evidence type="ECO:0000313" key="6">
    <source>
        <dbReference type="Proteomes" id="UP001218246"/>
    </source>
</evidence>
<dbReference type="InterPro" id="IPR000160">
    <property type="entry name" value="GGDEF_dom"/>
</dbReference>
<keyword evidence="1" id="KW-0812">Transmembrane</keyword>
<dbReference type="NCBIfam" id="TIGR00254">
    <property type="entry name" value="GGDEF"/>
    <property type="match status" value="1"/>
</dbReference>
<dbReference type="RefSeq" id="WP_278018368.1">
    <property type="nucleotide sequence ID" value="NZ_JARRRY010000010.1"/>
</dbReference>
<dbReference type="InterPro" id="IPR035919">
    <property type="entry name" value="EAL_sf"/>
</dbReference>
<proteinExistence type="predicted"/>
<dbReference type="SMART" id="SM00086">
    <property type="entry name" value="PAC"/>
    <property type="match status" value="2"/>
</dbReference>
<dbReference type="Gene3D" id="3.30.70.270">
    <property type="match status" value="1"/>
</dbReference>
<dbReference type="PROSITE" id="PS50887">
    <property type="entry name" value="GGDEF"/>
    <property type="match status" value="1"/>
</dbReference>
<dbReference type="InterPro" id="IPR000700">
    <property type="entry name" value="PAS-assoc_C"/>
</dbReference>
<dbReference type="InterPro" id="IPR001610">
    <property type="entry name" value="PAC"/>
</dbReference>
<evidence type="ECO:0000259" key="3">
    <source>
        <dbReference type="PROSITE" id="PS50883"/>
    </source>
</evidence>
<reference evidence="5 6" key="1">
    <citation type="submission" date="2023-04" db="EMBL/GenBank/DDBJ databases">
        <title>Ectobacillus antri isolated from activated sludge.</title>
        <authorList>
            <person name="Yan P."/>
            <person name="Liu X."/>
        </authorList>
    </citation>
    <scope>NUCLEOTIDE SEQUENCE [LARGE SCALE GENOMIC DNA]</scope>
    <source>
        <strain evidence="5 6">C18H</strain>
    </source>
</reference>
<dbReference type="CDD" id="cd00130">
    <property type="entry name" value="PAS"/>
    <property type="match status" value="2"/>
</dbReference>
<dbReference type="Pfam" id="PF13426">
    <property type="entry name" value="PAS_9"/>
    <property type="match status" value="1"/>
</dbReference>
<dbReference type="Gene3D" id="3.20.20.450">
    <property type="entry name" value="EAL domain"/>
    <property type="match status" value="1"/>
</dbReference>
<dbReference type="PANTHER" id="PTHR44757:SF2">
    <property type="entry name" value="BIOFILM ARCHITECTURE MAINTENANCE PROTEIN MBAA"/>
    <property type="match status" value="1"/>
</dbReference>
<dbReference type="InterPro" id="IPR013655">
    <property type="entry name" value="PAS_fold_3"/>
</dbReference>
<feature type="domain" description="EAL" evidence="3">
    <location>
        <begin position="483"/>
        <end position="736"/>
    </location>
</feature>
<evidence type="ECO:0000259" key="2">
    <source>
        <dbReference type="PROSITE" id="PS50113"/>
    </source>
</evidence>
<dbReference type="SUPFAM" id="SSF55073">
    <property type="entry name" value="Nucleotide cyclase"/>
    <property type="match status" value="1"/>
</dbReference>
<name>A0ABT6H786_9BACI</name>
<evidence type="ECO:0000256" key="1">
    <source>
        <dbReference type="SAM" id="Phobius"/>
    </source>
</evidence>
<evidence type="ECO:0000259" key="4">
    <source>
        <dbReference type="PROSITE" id="PS50887"/>
    </source>
</evidence>
<dbReference type="Pfam" id="PF00563">
    <property type="entry name" value="EAL"/>
    <property type="match status" value="1"/>
</dbReference>
<dbReference type="Pfam" id="PF00990">
    <property type="entry name" value="GGDEF"/>
    <property type="match status" value="1"/>
</dbReference>
<keyword evidence="1" id="KW-0472">Membrane</keyword>
<dbReference type="CDD" id="cd01948">
    <property type="entry name" value="EAL"/>
    <property type="match status" value="1"/>
</dbReference>
<keyword evidence="6" id="KW-1185">Reference proteome</keyword>
<dbReference type="Proteomes" id="UP001218246">
    <property type="component" value="Unassembled WGS sequence"/>
</dbReference>
<dbReference type="InterPro" id="IPR001633">
    <property type="entry name" value="EAL_dom"/>
</dbReference>
<dbReference type="SMART" id="SM00267">
    <property type="entry name" value="GGDEF"/>
    <property type="match status" value="1"/>
</dbReference>
<dbReference type="PROSITE" id="PS50113">
    <property type="entry name" value="PAC"/>
    <property type="match status" value="1"/>
</dbReference>
<protein>
    <submittedName>
        <fullName evidence="5">EAL domain-containing protein</fullName>
    </submittedName>
</protein>
<organism evidence="5 6">
    <name type="scientific">Ectobacillus antri</name>
    <dbReference type="NCBI Taxonomy" id="2486280"/>
    <lineage>
        <taxon>Bacteria</taxon>
        <taxon>Bacillati</taxon>
        <taxon>Bacillota</taxon>
        <taxon>Bacilli</taxon>
        <taxon>Bacillales</taxon>
        <taxon>Bacillaceae</taxon>
        <taxon>Ectobacillus</taxon>
    </lineage>
</organism>
<gene>
    <name evidence="5" type="ORF">P6P90_14335</name>
</gene>
<dbReference type="InterPro" id="IPR035965">
    <property type="entry name" value="PAS-like_dom_sf"/>
</dbReference>
<dbReference type="EMBL" id="JARULN010000019">
    <property type="protein sequence ID" value="MDG5755124.1"/>
    <property type="molecule type" value="Genomic_DNA"/>
</dbReference>
<dbReference type="NCBIfam" id="TIGR00229">
    <property type="entry name" value="sensory_box"/>
    <property type="match status" value="2"/>
</dbReference>
<dbReference type="SUPFAM" id="SSF55785">
    <property type="entry name" value="PYP-like sensor domain (PAS domain)"/>
    <property type="match status" value="2"/>
</dbReference>
<feature type="domain" description="PAC" evidence="2">
    <location>
        <begin position="146"/>
        <end position="198"/>
    </location>
</feature>
<dbReference type="InterPro" id="IPR043128">
    <property type="entry name" value="Rev_trsase/Diguanyl_cyclase"/>
</dbReference>